<proteinExistence type="predicted"/>
<comment type="caution">
    <text evidence="1">The sequence shown here is derived from an EMBL/GenBank/DDBJ whole genome shotgun (WGS) entry which is preliminary data.</text>
</comment>
<dbReference type="Gene3D" id="2.30.130.30">
    <property type="entry name" value="Hypothetical protein"/>
    <property type="match status" value="1"/>
</dbReference>
<name>A0ABN1RNC1_9ACTN</name>
<keyword evidence="2" id="KW-1185">Reference proteome</keyword>
<dbReference type="EMBL" id="BAAAID010000128">
    <property type="protein sequence ID" value="GAA0960533.1"/>
    <property type="molecule type" value="Genomic_DNA"/>
</dbReference>
<sequence>MTECASFEAMLEAEDDAAIGKAGMTRDQLLAACRSIYPPAKEALGVFAIHLELQPA</sequence>
<dbReference type="InterPro" id="IPR015947">
    <property type="entry name" value="PUA-like_sf"/>
</dbReference>
<evidence type="ECO:0008006" key="3">
    <source>
        <dbReference type="Google" id="ProtNLM"/>
    </source>
</evidence>
<evidence type="ECO:0000313" key="2">
    <source>
        <dbReference type="Proteomes" id="UP001500418"/>
    </source>
</evidence>
<protein>
    <recommendedName>
        <fullName evidence="3">ASCH domain-containing protein</fullName>
    </recommendedName>
</protein>
<gene>
    <name evidence="1" type="ORF">GCM10009575_094040</name>
</gene>
<dbReference type="Proteomes" id="UP001500418">
    <property type="component" value="Unassembled WGS sequence"/>
</dbReference>
<dbReference type="SUPFAM" id="SSF88697">
    <property type="entry name" value="PUA domain-like"/>
    <property type="match status" value="1"/>
</dbReference>
<organism evidence="1 2">
    <name type="scientific">Streptomyces rhizosphaericus</name>
    <dbReference type="NCBI Taxonomy" id="114699"/>
    <lineage>
        <taxon>Bacteria</taxon>
        <taxon>Bacillati</taxon>
        <taxon>Actinomycetota</taxon>
        <taxon>Actinomycetes</taxon>
        <taxon>Kitasatosporales</taxon>
        <taxon>Streptomycetaceae</taxon>
        <taxon>Streptomyces</taxon>
        <taxon>Streptomyces violaceusniger group</taxon>
    </lineage>
</organism>
<reference evidence="1 2" key="1">
    <citation type="journal article" date="2019" name="Int. J. Syst. Evol. Microbiol.">
        <title>The Global Catalogue of Microorganisms (GCM) 10K type strain sequencing project: providing services to taxonomists for standard genome sequencing and annotation.</title>
        <authorList>
            <consortium name="The Broad Institute Genomics Platform"/>
            <consortium name="The Broad Institute Genome Sequencing Center for Infectious Disease"/>
            <person name="Wu L."/>
            <person name="Ma J."/>
        </authorList>
    </citation>
    <scope>NUCLEOTIDE SEQUENCE [LARGE SCALE GENOMIC DNA]</scope>
    <source>
        <strain evidence="1 2">JCM 11444</strain>
    </source>
</reference>
<accession>A0ABN1RNC1</accession>
<evidence type="ECO:0000313" key="1">
    <source>
        <dbReference type="EMBL" id="GAA0960533.1"/>
    </source>
</evidence>